<evidence type="ECO:0000256" key="1">
    <source>
        <dbReference type="SAM" id="MobiDB-lite"/>
    </source>
</evidence>
<proteinExistence type="predicted"/>
<reference evidence="2" key="1">
    <citation type="submission" date="2014-11" db="EMBL/GenBank/DDBJ databases">
        <authorList>
            <person name="Amaro Gonzalez C."/>
        </authorList>
    </citation>
    <scope>NUCLEOTIDE SEQUENCE</scope>
</reference>
<dbReference type="EMBL" id="GBXM01085420">
    <property type="protein sequence ID" value="JAH23157.1"/>
    <property type="molecule type" value="Transcribed_RNA"/>
</dbReference>
<feature type="compositionally biased region" description="Polar residues" evidence="1">
    <location>
        <begin position="12"/>
        <end position="25"/>
    </location>
</feature>
<reference evidence="2" key="2">
    <citation type="journal article" date="2015" name="Fish Shellfish Immunol.">
        <title>Early steps in the European eel (Anguilla anguilla)-Vibrio vulnificus interaction in the gills: Role of the RtxA13 toxin.</title>
        <authorList>
            <person name="Callol A."/>
            <person name="Pajuelo D."/>
            <person name="Ebbesson L."/>
            <person name="Teles M."/>
            <person name="MacKenzie S."/>
            <person name="Amaro C."/>
        </authorList>
    </citation>
    <scope>NUCLEOTIDE SEQUENCE</scope>
</reference>
<dbReference type="AlphaFoldDB" id="A0A0E9R315"/>
<accession>A0A0E9R315</accession>
<evidence type="ECO:0000313" key="2">
    <source>
        <dbReference type="EMBL" id="JAH23157.1"/>
    </source>
</evidence>
<sequence>MSFFLTAHCSGRGQNTVDSSSYQAQ</sequence>
<feature type="region of interest" description="Disordered" evidence="1">
    <location>
        <begin position="1"/>
        <end position="25"/>
    </location>
</feature>
<protein>
    <submittedName>
        <fullName evidence="2">Uncharacterized protein</fullName>
    </submittedName>
</protein>
<name>A0A0E9R315_ANGAN</name>
<organism evidence="2">
    <name type="scientific">Anguilla anguilla</name>
    <name type="common">European freshwater eel</name>
    <name type="synonym">Muraena anguilla</name>
    <dbReference type="NCBI Taxonomy" id="7936"/>
    <lineage>
        <taxon>Eukaryota</taxon>
        <taxon>Metazoa</taxon>
        <taxon>Chordata</taxon>
        <taxon>Craniata</taxon>
        <taxon>Vertebrata</taxon>
        <taxon>Euteleostomi</taxon>
        <taxon>Actinopterygii</taxon>
        <taxon>Neopterygii</taxon>
        <taxon>Teleostei</taxon>
        <taxon>Anguilliformes</taxon>
        <taxon>Anguillidae</taxon>
        <taxon>Anguilla</taxon>
    </lineage>
</organism>